<reference evidence="3" key="1">
    <citation type="journal article" date="2022" name="Plant J.">
        <title>Strategies of tolerance reflected in two North American maple genomes.</title>
        <authorList>
            <person name="McEvoy S.L."/>
            <person name="Sezen U.U."/>
            <person name="Trouern-Trend A."/>
            <person name="McMahon S.M."/>
            <person name="Schaberg P.G."/>
            <person name="Yang J."/>
            <person name="Wegrzyn J.L."/>
            <person name="Swenson N.G."/>
        </authorList>
    </citation>
    <scope>NUCLEOTIDE SEQUENCE</scope>
    <source>
        <strain evidence="3">NS2018</strain>
    </source>
</reference>
<name>A0AA39VQB4_ACESA</name>
<accession>A0AA39VQB4</accession>
<dbReference type="Proteomes" id="UP001168877">
    <property type="component" value="Unassembled WGS sequence"/>
</dbReference>
<organism evidence="3 4">
    <name type="scientific">Acer saccharum</name>
    <name type="common">Sugar maple</name>
    <dbReference type="NCBI Taxonomy" id="4024"/>
    <lineage>
        <taxon>Eukaryota</taxon>
        <taxon>Viridiplantae</taxon>
        <taxon>Streptophyta</taxon>
        <taxon>Embryophyta</taxon>
        <taxon>Tracheophyta</taxon>
        <taxon>Spermatophyta</taxon>
        <taxon>Magnoliopsida</taxon>
        <taxon>eudicotyledons</taxon>
        <taxon>Gunneridae</taxon>
        <taxon>Pentapetalae</taxon>
        <taxon>rosids</taxon>
        <taxon>malvids</taxon>
        <taxon>Sapindales</taxon>
        <taxon>Sapindaceae</taxon>
        <taxon>Hippocastanoideae</taxon>
        <taxon>Acereae</taxon>
        <taxon>Acer</taxon>
    </lineage>
</organism>
<keyword evidence="1" id="KW-0472">Membrane</keyword>
<evidence type="ECO:0000313" key="3">
    <source>
        <dbReference type="EMBL" id="KAK0588955.1"/>
    </source>
</evidence>
<dbReference type="AlphaFoldDB" id="A0AA39VQB4"/>
<dbReference type="PANTHER" id="PTHR47074:SF48">
    <property type="entry name" value="POLYNUCLEOTIDYL TRANSFERASE, RIBONUCLEASE H-LIKE SUPERFAMILY PROTEIN"/>
    <property type="match status" value="1"/>
</dbReference>
<dbReference type="InterPro" id="IPR002156">
    <property type="entry name" value="RNaseH_domain"/>
</dbReference>
<proteinExistence type="predicted"/>
<comment type="caution">
    <text evidence="3">The sequence shown here is derived from an EMBL/GenBank/DDBJ whole genome shotgun (WGS) entry which is preliminary data.</text>
</comment>
<evidence type="ECO:0000259" key="2">
    <source>
        <dbReference type="Pfam" id="PF13456"/>
    </source>
</evidence>
<sequence>MWRIWFNRNQVVHGMGKQDMAAVVDWSMCYLSDFRAANVAENKDGMSGKIRNVVVRWQPTTEGLYKVNTDASVDSGKHLAGLGLVIRDHLGFVMASSAQCIGACFTPMIMEAVAVLWVLNWLLRRMLLEWSIW</sequence>
<dbReference type="EMBL" id="JAUESC010000381">
    <property type="protein sequence ID" value="KAK0588955.1"/>
    <property type="molecule type" value="Genomic_DNA"/>
</dbReference>
<protein>
    <recommendedName>
        <fullName evidence="2">RNase H type-1 domain-containing protein</fullName>
    </recommendedName>
</protein>
<keyword evidence="4" id="KW-1185">Reference proteome</keyword>
<feature type="domain" description="RNase H type-1" evidence="2">
    <location>
        <begin position="68"/>
        <end position="121"/>
    </location>
</feature>
<gene>
    <name evidence="3" type="ORF">LWI29_007692</name>
</gene>
<keyword evidence="1" id="KW-0812">Transmembrane</keyword>
<dbReference type="GO" id="GO:0004523">
    <property type="term" value="F:RNA-DNA hybrid ribonuclease activity"/>
    <property type="evidence" value="ECO:0007669"/>
    <property type="project" value="InterPro"/>
</dbReference>
<feature type="transmembrane region" description="Helical" evidence="1">
    <location>
        <begin position="100"/>
        <end position="123"/>
    </location>
</feature>
<dbReference type="GO" id="GO:0003676">
    <property type="term" value="F:nucleic acid binding"/>
    <property type="evidence" value="ECO:0007669"/>
    <property type="project" value="InterPro"/>
</dbReference>
<reference evidence="3" key="2">
    <citation type="submission" date="2023-06" db="EMBL/GenBank/DDBJ databases">
        <authorList>
            <person name="Swenson N.G."/>
            <person name="Wegrzyn J.L."/>
            <person name="Mcevoy S.L."/>
        </authorList>
    </citation>
    <scope>NUCLEOTIDE SEQUENCE</scope>
    <source>
        <strain evidence="3">NS2018</strain>
        <tissue evidence="3">Leaf</tissue>
    </source>
</reference>
<dbReference type="PANTHER" id="PTHR47074">
    <property type="entry name" value="BNAC02G40300D PROTEIN"/>
    <property type="match status" value="1"/>
</dbReference>
<evidence type="ECO:0000313" key="4">
    <source>
        <dbReference type="Proteomes" id="UP001168877"/>
    </source>
</evidence>
<evidence type="ECO:0000256" key="1">
    <source>
        <dbReference type="SAM" id="Phobius"/>
    </source>
</evidence>
<dbReference type="Pfam" id="PF13456">
    <property type="entry name" value="RVT_3"/>
    <property type="match status" value="1"/>
</dbReference>
<dbReference type="InterPro" id="IPR052929">
    <property type="entry name" value="RNase_H-like_EbsB-rel"/>
</dbReference>
<keyword evidence="1" id="KW-1133">Transmembrane helix</keyword>